<dbReference type="Proteomes" id="UP001165586">
    <property type="component" value="Unassembled WGS sequence"/>
</dbReference>
<accession>A0ABT2GXN2</accession>
<comment type="caution">
    <text evidence="1">The sequence shown here is derived from an EMBL/GenBank/DDBJ whole genome shotgun (WGS) entry which is preliminary data.</text>
</comment>
<organism evidence="1 2">
    <name type="scientific">Herbiconiux daphne</name>
    <dbReference type="NCBI Taxonomy" id="2970914"/>
    <lineage>
        <taxon>Bacteria</taxon>
        <taxon>Bacillati</taxon>
        <taxon>Actinomycetota</taxon>
        <taxon>Actinomycetes</taxon>
        <taxon>Micrococcales</taxon>
        <taxon>Microbacteriaceae</taxon>
        <taxon>Herbiconiux</taxon>
    </lineage>
</organism>
<sequence length="100" mass="11115">MAAAEESAVPSSTAPSIAPLGERDARILRFERSWWKHAGAKEQAIRKEFGLSSARYYQLLGALIDSPSALAHDPMLIKRLQRVRDARLAARSARLLSRDD</sequence>
<dbReference type="EMBL" id="JANLCJ010000001">
    <property type="protein sequence ID" value="MCS5732723.1"/>
    <property type="molecule type" value="Genomic_DNA"/>
</dbReference>
<reference evidence="1" key="1">
    <citation type="submission" date="2022-08" db="EMBL/GenBank/DDBJ databases">
        <authorList>
            <person name="Deng Y."/>
            <person name="Han X.-F."/>
            <person name="Zhang Y.-Q."/>
        </authorList>
    </citation>
    <scope>NUCLEOTIDE SEQUENCE</scope>
    <source>
        <strain evidence="1">CPCC 203386</strain>
    </source>
</reference>
<gene>
    <name evidence="1" type="ORF">N1032_03070</name>
</gene>
<protein>
    <submittedName>
        <fullName evidence="1">DUF3263 domain-containing protein</fullName>
    </submittedName>
</protein>
<evidence type="ECO:0000313" key="2">
    <source>
        <dbReference type="Proteomes" id="UP001165586"/>
    </source>
</evidence>
<keyword evidence="2" id="KW-1185">Reference proteome</keyword>
<evidence type="ECO:0000313" key="1">
    <source>
        <dbReference type="EMBL" id="MCS5732723.1"/>
    </source>
</evidence>
<dbReference type="InterPro" id="IPR021678">
    <property type="entry name" value="DUF3263"/>
</dbReference>
<name>A0ABT2GXN2_9MICO</name>
<proteinExistence type="predicted"/>
<dbReference type="RefSeq" id="WP_259537363.1">
    <property type="nucleotide sequence ID" value="NZ_JANLCJ010000001.1"/>
</dbReference>
<dbReference type="Pfam" id="PF11662">
    <property type="entry name" value="DUF3263"/>
    <property type="match status" value="1"/>
</dbReference>